<comment type="caution">
    <text evidence="2">The sequence shown here is derived from an EMBL/GenBank/DDBJ whole genome shotgun (WGS) entry which is preliminary data.</text>
</comment>
<accession>A0ABP9EQN2</accession>
<protein>
    <submittedName>
        <fullName evidence="2">Uncharacterized protein</fullName>
    </submittedName>
</protein>
<keyword evidence="3" id="KW-1185">Reference proteome</keyword>
<evidence type="ECO:0000313" key="2">
    <source>
        <dbReference type="EMBL" id="GAA4883719.1"/>
    </source>
</evidence>
<name>A0ABP9EQN2_9ACTN</name>
<dbReference type="Proteomes" id="UP001501752">
    <property type="component" value="Unassembled WGS sequence"/>
</dbReference>
<feature type="region of interest" description="Disordered" evidence="1">
    <location>
        <begin position="1"/>
        <end position="36"/>
    </location>
</feature>
<evidence type="ECO:0000256" key="1">
    <source>
        <dbReference type="SAM" id="MobiDB-lite"/>
    </source>
</evidence>
<organism evidence="2 3">
    <name type="scientific">Kitasatospora terrestris</name>
    <dbReference type="NCBI Taxonomy" id="258051"/>
    <lineage>
        <taxon>Bacteria</taxon>
        <taxon>Bacillati</taxon>
        <taxon>Actinomycetota</taxon>
        <taxon>Actinomycetes</taxon>
        <taxon>Kitasatosporales</taxon>
        <taxon>Streptomycetaceae</taxon>
        <taxon>Kitasatospora</taxon>
    </lineage>
</organism>
<sequence>MLPSRTISAAPYRVRHRPGRRSPFGPADRSGRYPTGLCVRARRRYATARGAGATP</sequence>
<gene>
    <name evidence="2" type="ORF">GCM10023235_75480</name>
</gene>
<evidence type="ECO:0000313" key="3">
    <source>
        <dbReference type="Proteomes" id="UP001501752"/>
    </source>
</evidence>
<reference evidence="3" key="1">
    <citation type="journal article" date="2019" name="Int. J. Syst. Evol. Microbiol.">
        <title>The Global Catalogue of Microorganisms (GCM) 10K type strain sequencing project: providing services to taxonomists for standard genome sequencing and annotation.</title>
        <authorList>
            <consortium name="The Broad Institute Genomics Platform"/>
            <consortium name="The Broad Institute Genome Sequencing Center for Infectious Disease"/>
            <person name="Wu L."/>
            <person name="Ma J."/>
        </authorList>
    </citation>
    <scope>NUCLEOTIDE SEQUENCE [LARGE SCALE GENOMIC DNA]</scope>
    <source>
        <strain evidence="3">JCM 13006</strain>
    </source>
</reference>
<proteinExistence type="predicted"/>
<dbReference type="EMBL" id="BAABIS010000001">
    <property type="protein sequence ID" value="GAA4883719.1"/>
    <property type="molecule type" value="Genomic_DNA"/>
</dbReference>